<dbReference type="GeneID" id="38133600"/>
<dbReference type="AlphaFoldDB" id="A0A3F3QCE4"/>
<protein>
    <submittedName>
        <fullName evidence="1">Uncharacterized protein</fullName>
    </submittedName>
</protein>
<reference evidence="1 2" key="1">
    <citation type="submission" date="2018-07" db="EMBL/GenBank/DDBJ databases">
        <title>The genomes of Aspergillus section Nigri reveals drivers in fungal speciation.</title>
        <authorList>
            <consortium name="DOE Joint Genome Institute"/>
            <person name="Vesth T.C."/>
            <person name="Nybo J."/>
            <person name="Theobald S."/>
            <person name="Brandl J."/>
            <person name="Frisvad J.C."/>
            <person name="Nielsen K.F."/>
            <person name="Lyhne E.K."/>
            <person name="Kogle M.E."/>
            <person name="Kuo A."/>
            <person name="Riley R."/>
            <person name="Clum A."/>
            <person name="Nolan M."/>
            <person name="Lipzen A."/>
            <person name="Salamov A."/>
            <person name="Henrissat B."/>
            <person name="Wiebenga A."/>
            <person name="De vries R.P."/>
            <person name="Grigoriev I.V."/>
            <person name="Mortensen U.H."/>
            <person name="Andersen M.R."/>
            <person name="Baker S.E."/>
        </authorList>
    </citation>
    <scope>NUCLEOTIDE SEQUENCE [LARGE SCALE GENOMIC DNA]</scope>
    <source>
        <strain evidence="1 2">CBS 139.54b</strain>
    </source>
</reference>
<dbReference type="EMBL" id="KZ852037">
    <property type="protein sequence ID" value="RDH36805.1"/>
    <property type="molecule type" value="Genomic_DNA"/>
</dbReference>
<keyword evidence="2" id="KW-1185">Reference proteome</keyword>
<dbReference type="RefSeq" id="XP_026629827.1">
    <property type="nucleotide sequence ID" value="XM_026765244.1"/>
</dbReference>
<dbReference type="Proteomes" id="UP000253729">
    <property type="component" value="Unassembled WGS sequence"/>
</dbReference>
<evidence type="ECO:0000313" key="1">
    <source>
        <dbReference type="EMBL" id="RDH36805.1"/>
    </source>
</evidence>
<accession>A0A3F3QCE4</accession>
<gene>
    <name evidence="1" type="ORF">BDQ94DRAFT_138429</name>
</gene>
<sequence>MVSKKPRKPLSHEEAWAKIEIMRHVYQNHQEQKAEKFSKTESQRTIVKRMKLRQRLEQIRAECSPYGEDAVRLCCRALTQSSIVDMNKHQWSLFMKRLEKEKTGPMFNFRGDIRYDHASLNGIATIFEEGFCNSISKTLIQREELYIPVAAVTMIFPRWNRDPCVLMVDIAKGATDLATDLFETTYQLVGDVWHMSITSGPSLALAATDNATMTISGAKKEAILKVFGSRVLEALDDIVPEGSENWRSKSVSMTFRKQGVICQVALDPMRAVGLAKMLYV</sequence>
<organism evidence="1 2">
    <name type="scientific">Aspergillus welwitschiae</name>
    <dbReference type="NCBI Taxonomy" id="1341132"/>
    <lineage>
        <taxon>Eukaryota</taxon>
        <taxon>Fungi</taxon>
        <taxon>Dikarya</taxon>
        <taxon>Ascomycota</taxon>
        <taxon>Pezizomycotina</taxon>
        <taxon>Eurotiomycetes</taxon>
        <taxon>Eurotiomycetidae</taxon>
        <taxon>Eurotiales</taxon>
        <taxon>Aspergillaceae</taxon>
        <taxon>Aspergillus</taxon>
        <taxon>Aspergillus subgen. Circumdati</taxon>
    </lineage>
</organism>
<evidence type="ECO:0000313" key="2">
    <source>
        <dbReference type="Proteomes" id="UP000253729"/>
    </source>
</evidence>
<name>A0A3F3QCE4_9EURO</name>
<proteinExistence type="predicted"/>
<dbReference type="STRING" id="1341132.A0A3F3QCE4"/>